<feature type="transmembrane region" description="Helical" evidence="5">
    <location>
        <begin position="153"/>
        <end position="175"/>
    </location>
</feature>
<dbReference type="GO" id="GO:0016874">
    <property type="term" value="F:ligase activity"/>
    <property type="evidence" value="ECO:0007669"/>
    <property type="project" value="UniProtKB-KW"/>
</dbReference>
<feature type="transmembrane region" description="Helical" evidence="5">
    <location>
        <begin position="229"/>
        <end position="246"/>
    </location>
</feature>
<feature type="transmembrane region" description="Helical" evidence="5">
    <location>
        <begin position="90"/>
        <end position="108"/>
    </location>
</feature>
<dbReference type="EMBL" id="JAESWA010000001">
    <property type="protein sequence ID" value="MBL4930260.1"/>
    <property type="molecule type" value="Genomic_DNA"/>
</dbReference>
<evidence type="ECO:0000256" key="5">
    <source>
        <dbReference type="SAM" id="Phobius"/>
    </source>
</evidence>
<keyword evidence="3 5" id="KW-1133">Transmembrane helix</keyword>
<keyword evidence="8" id="KW-1185">Reference proteome</keyword>
<dbReference type="Pfam" id="PF04932">
    <property type="entry name" value="Wzy_C"/>
    <property type="match status" value="1"/>
</dbReference>
<evidence type="ECO:0000313" key="7">
    <source>
        <dbReference type="EMBL" id="MBL4930260.1"/>
    </source>
</evidence>
<keyword evidence="4 5" id="KW-0472">Membrane</keyword>
<accession>A0A937F9X3</accession>
<gene>
    <name evidence="7" type="ORF">JK634_00335</name>
</gene>
<reference evidence="7" key="1">
    <citation type="submission" date="2021-01" db="EMBL/GenBank/DDBJ databases">
        <title>Genome public.</title>
        <authorList>
            <person name="Liu C."/>
            <person name="Sun Q."/>
        </authorList>
    </citation>
    <scope>NUCLEOTIDE SEQUENCE</scope>
    <source>
        <strain evidence="7">YIM B02565</strain>
    </source>
</reference>
<feature type="transmembrane region" description="Helical" evidence="5">
    <location>
        <begin position="296"/>
        <end position="316"/>
    </location>
</feature>
<comment type="caution">
    <text evidence="7">The sequence shown here is derived from an EMBL/GenBank/DDBJ whole genome shotgun (WGS) entry which is preliminary data.</text>
</comment>
<evidence type="ECO:0000256" key="3">
    <source>
        <dbReference type="ARBA" id="ARBA00022989"/>
    </source>
</evidence>
<comment type="subcellular location">
    <subcellularLocation>
        <location evidence="1">Membrane</location>
        <topology evidence="1">Multi-pass membrane protein</topology>
    </subcellularLocation>
</comment>
<sequence length="476" mass="54294">MNEIKETLAAIKRINNKYLIAILLFSILSEVFLIRKIGIKDSTTFALALALVLFEIILSKEDINRSILLFILSLPVLVTARKVFYLDIKLIILNFESIYIIGIFFLNFKKVKNMLGKYNREKGSSRNLFTYAIFFVMCSYISVIFSPDSMRSFALTTTSVLVPILFMFVLIAVINKKEINRVIIMLILAVNLSCIYGFVQIIKNHAFSFSALKASRDVITFGFHNSNNFVFVILIVYPLLVDALLYKKYNQSNKIIYIISFLLQSLSIFVTFSRGAWLAVILTFVLLLLNKKYIKVFYAFIVLVLATAKWTIPYIMHRGVQGVSLLQNESTMARVQSIVTSIYISIKYPFGVGMGYFTELYKKYVIDGYMILPDSLRSNSTVPNYTMELAHNVLMQISVELGILALILFLLIYGNRIKSCILSYSENKAINASLIIYMFLGVTTGIEFNHKGVVTPTIMYWIIIALSVINMQAKRE</sequence>
<dbReference type="RefSeq" id="WP_202765645.1">
    <property type="nucleotide sequence ID" value="NZ_JAESWA010000001.1"/>
</dbReference>
<keyword evidence="2 5" id="KW-0812">Transmembrane</keyword>
<organism evidence="7 8">
    <name type="scientific">Clostridium paridis</name>
    <dbReference type="NCBI Taxonomy" id="2803863"/>
    <lineage>
        <taxon>Bacteria</taxon>
        <taxon>Bacillati</taxon>
        <taxon>Bacillota</taxon>
        <taxon>Clostridia</taxon>
        <taxon>Eubacteriales</taxon>
        <taxon>Clostridiaceae</taxon>
        <taxon>Clostridium</taxon>
    </lineage>
</organism>
<dbReference type="AlphaFoldDB" id="A0A937F9X3"/>
<evidence type="ECO:0000256" key="2">
    <source>
        <dbReference type="ARBA" id="ARBA00022692"/>
    </source>
</evidence>
<feature type="transmembrane region" description="Helical" evidence="5">
    <location>
        <begin position="337"/>
        <end position="357"/>
    </location>
</feature>
<protein>
    <submittedName>
        <fullName evidence="7">O-antigen ligase family protein</fullName>
    </submittedName>
</protein>
<proteinExistence type="predicted"/>
<keyword evidence="7" id="KW-0436">Ligase</keyword>
<feature type="transmembrane region" description="Helical" evidence="5">
    <location>
        <begin position="182"/>
        <end position="202"/>
    </location>
</feature>
<dbReference type="InterPro" id="IPR051533">
    <property type="entry name" value="WaaL-like"/>
</dbReference>
<feature type="transmembrane region" description="Helical" evidence="5">
    <location>
        <begin position="18"/>
        <end position="37"/>
    </location>
</feature>
<evidence type="ECO:0000259" key="6">
    <source>
        <dbReference type="Pfam" id="PF04932"/>
    </source>
</evidence>
<feature type="transmembrane region" description="Helical" evidence="5">
    <location>
        <begin position="128"/>
        <end position="147"/>
    </location>
</feature>
<dbReference type="Proteomes" id="UP000623681">
    <property type="component" value="Unassembled WGS sequence"/>
</dbReference>
<feature type="transmembrane region" description="Helical" evidence="5">
    <location>
        <begin position="452"/>
        <end position="471"/>
    </location>
</feature>
<feature type="transmembrane region" description="Helical" evidence="5">
    <location>
        <begin position="43"/>
        <end position="59"/>
    </location>
</feature>
<feature type="transmembrane region" description="Helical" evidence="5">
    <location>
        <begin position="393"/>
        <end position="413"/>
    </location>
</feature>
<feature type="transmembrane region" description="Helical" evidence="5">
    <location>
        <begin position="258"/>
        <end position="290"/>
    </location>
</feature>
<dbReference type="InterPro" id="IPR007016">
    <property type="entry name" value="O-antigen_ligase-rel_domated"/>
</dbReference>
<name>A0A937F9X3_9CLOT</name>
<dbReference type="PANTHER" id="PTHR37422">
    <property type="entry name" value="TEICHURONIC ACID BIOSYNTHESIS PROTEIN TUAE"/>
    <property type="match status" value="1"/>
</dbReference>
<feature type="transmembrane region" description="Helical" evidence="5">
    <location>
        <begin position="66"/>
        <end position="84"/>
    </location>
</feature>
<feature type="domain" description="O-antigen ligase-related" evidence="6">
    <location>
        <begin position="260"/>
        <end position="410"/>
    </location>
</feature>
<evidence type="ECO:0000256" key="1">
    <source>
        <dbReference type="ARBA" id="ARBA00004141"/>
    </source>
</evidence>
<feature type="transmembrane region" description="Helical" evidence="5">
    <location>
        <begin position="429"/>
        <end position="446"/>
    </location>
</feature>
<dbReference type="PANTHER" id="PTHR37422:SF17">
    <property type="entry name" value="O-ANTIGEN LIGASE"/>
    <property type="match status" value="1"/>
</dbReference>
<evidence type="ECO:0000256" key="4">
    <source>
        <dbReference type="ARBA" id="ARBA00023136"/>
    </source>
</evidence>
<evidence type="ECO:0000313" key="8">
    <source>
        <dbReference type="Proteomes" id="UP000623681"/>
    </source>
</evidence>
<dbReference type="GO" id="GO:0016020">
    <property type="term" value="C:membrane"/>
    <property type="evidence" value="ECO:0007669"/>
    <property type="project" value="UniProtKB-SubCell"/>
</dbReference>